<dbReference type="KEGG" id="ppac:PAP_06375"/>
<evidence type="ECO:0000313" key="5">
    <source>
        <dbReference type="EMBL" id="AIF69672.1"/>
    </source>
</evidence>
<name>A0A075LUL2_9EURY</name>
<evidence type="ECO:0000313" key="6">
    <source>
        <dbReference type="Proteomes" id="UP000027981"/>
    </source>
</evidence>
<accession>A0A075LUL2</accession>
<dbReference type="GO" id="GO:0004721">
    <property type="term" value="F:phosphoprotein phosphatase activity"/>
    <property type="evidence" value="ECO:0007669"/>
    <property type="project" value="UniProtKB-KW"/>
</dbReference>
<dbReference type="Proteomes" id="UP000027981">
    <property type="component" value="Chromosome"/>
</dbReference>
<feature type="domain" description="Tyrosine-protein phosphatase" evidence="3">
    <location>
        <begin position="2"/>
        <end position="147"/>
    </location>
</feature>
<dbReference type="SMART" id="SM00195">
    <property type="entry name" value="DSPc"/>
    <property type="match status" value="1"/>
</dbReference>
<dbReference type="PROSITE" id="PS50054">
    <property type="entry name" value="TYR_PHOSPHATASE_DUAL"/>
    <property type="match status" value="1"/>
</dbReference>
<evidence type="ECO:0000259" key="4">
    <source>
        <dbReference type="PROSITE" id="PS50056"/>
    </source>
</evidence>
<dbReference type="OrthoDB" id="117569at2157"/>
<dbReference type="RefSeq" id="WP_048165208.1">
    <property type="nucleotide sequence ID" value="NZ_CP006019.1"/>
</dbReference>
<dbReference type="InterPro" id="IPR029021">
    <property type="entry name" value="Prot-tyrosine_phosphatase-like"/>
</dbReference>
<dbReference type="eggNOG" id="arCOG03413">
    <property type="taxonomic scope" value="Archaea"/>
</dbReference>
<dbReference type="FunFam" id="3.90.190.10:FF:000157">
    <property type="entry name" value="Protein-tyrosine phosphatase"/>
    <property type="match status" value="1"/>
</dbReference>
<dbReference type="InterPro" id="IPR003595">
    <property type="entry name" value="Tyr_Pase_cat"/>
</dbReference>
<dbReference type="PROSITE" id="PS50056">
    <property type="entry name" value="TYR_PHOSPHATASE_2"/>
    <property type="match status" value="1"/>
</dbReference>
<evidence type="ECO:0000256" key="2">
    <source>
        <dbReference type="ARBA" id="ARBA00022912"/>
    </source>
</evidence>
<feature type="domain" description="Tyrosine specific protein phosphatases" evidence="4">
    <location>
        <begin position="68"/>
        <end position="136"/>
    </location>
</feature>
<evidence type="ECO:0008006" key="7">
    <source>
        <dbReference type="Google" id="ProtNLM"/>
    </source>
</evidence>
<dbReference type="STRING" id="1343739.PAP_06375"/>
<dbReference type="HOGENOM" id="CLU_047330_4_1_2"/>
<reference evidence="5 6" key="2">
    <citation type="journal article" date="2015" name="Genome Announc.">
        <title>Complete Genome Sequence of Hyperthermophilic Piezophilic Archaeon Palaeococcus pacificus DY20341T, Isolated from Deep-Sea Hydrothermal Sediments.</title>
        <authorList>
            <person name="Zeng X."/>
            <person name="Jebbar M."/>
            <person name="Shao Z."/>
        </authorList>
    </citation>
    <scope>NUCLEOTIDE SEQUENCE [LARGE SCALE GENOMIC DNA]</scope>
    <source>
        <strain evidence="5 6">DY20341</strain>
    </source>
</reference>
<dbReference type="PROSITE" id="PS00383">
    <property type="entry name" value="TYR_PHOSPHATASE_1"/>
    <property type="match status" value="1"/>
</dbReference>
<protein>
    <recommendedName>
        <fullName evidence="7">Protein tyrosine phosphatase</fullName>
    </recommendedName>
</protein>
<dbReference type="InterPro" id="IPR050561">
    <property type="entry name" value="PTP"/>
</dbReference>
<organism evidence="5 6">
    <name type="scientific">Palaeococcus pacificus DY20341</name>
    <dbReference type="NCBI Taxonomy" id="1343739"/>
    <lineage>
        <taxon>Archaea</taxon>
        <taxon>Methanobacteriati</taxon>
        <taxon>Methanobacteriota</taxon>
        <taxon>Thermococci</taxon>
        <taxon>Thermococcales</taxon>
        <taxon>Thermococcaceae</taxon>
        <taxon>Palaeococcus</taxon>
    </lineage>
</organism>
<gene>
    <name evidence="5" type="ORF">PAP_06375</name>
</gene>
<keyword evidence="1" id="KW-0378">Hydrolase</keyword>
<dbReference type="InterPro" id="IPR000387">
    <property type="entry name" value="Tyr_Pase_dom"/>
</dbReference>
<dbReference type="SMART" id="SM00404">
    <property type="entry name" value="PTPc_motif"/>
    <property type="match status" value="1"/>
</dbReference>
<dbReference type="AlphaFoldDB" id="A0A075LUL2"/>
<dbReference type="SUPFAM" id="SSF52799">
    <property type="entry name" value="(Phosphotyrosine protein) phosphatases II"/>
    <property type="match status" value="1"/>
</dbReference>
<dbReference type="Gene3D" id="3.90.190.10">
    <property type="entry name" value="Protein tyrosine phosphatase superfamily"/>
    <property type="match status" value="1"/>
</dbReference>
<keyword evidence="6" id="KW-1185">Reference proteome</keyword>
<dbReference type="GeneID" id="24842395"/>
<evidence type="ECO:0000256" key="1">
    <source>
        <dbReference type="ARBA" id="ARBA00022801"/>
    </source>
</evidence>
<dbReference type="Pfam" id="PF00782">
    <property type="entry name" value="DSPc"/>
    <property type="match status" value="1"/>
</dbReference>
<sequence length="155" mass="17557">MIPKFITERVAFSPMPYPEDVPQVVKEFQAVVVLTYEYELYYELSELLENGVEVLYAPIEDFTAPTLDELSGIVKWIDAMVKKDKKVLIHCLGGSGRSGTVAVAYLMYSQGLSLREALVKVRMLKPSAVETEEQMEVLKEFEKYLQEQGKGKAKV</sequence>
<dbReference type="EMBL" id="CP006019">
    <property type="protein sequence ID" value="AIF69672.1"/>
    <property type="molecule type" value="Genomic_DNA"/>
</dbReference>
<dbReference type="InterPro" id="IPR000340">
    <property type="entry name" value="Dual-sp_phosphatase_cat-dom"/>
</dbReference>
<dbReference type="InterPro" id="IPR020422">
    <property type="entry name" value="TYR_PHOSPHATASE_DUAL_dom"/>
</dbReference>
<dbReference type="PANTHER" id="PTHR23339">
    <property type="entry name" value="TYROSINE SPECIFIC PROTEIN PHOSPHATASE AND DUAL SPECIFICITY PROTEIN PHOSPHATASE"/>
    <property type="match status" value="1"/>
</dbReference>
<dbReference type="InterPro" id="IPR016130">
    <property type="entry name" value="Tyr_Pase_AS"/>
</dbReference>
<reference evidence="6" key="1">
    <citation type="submission" date="2013-06" db="EMBL/GenBank/DDBJ databases">
        <title>Complete Genome Sequence of Hyperthermophilic Palaeococcus pacificus DY20341T, Isolated from a Deep-Sea Hydrothermal Sediments.</title>
        <authorList>
            <person name="Zeng X."/>
            <person name="Shao Z."/>
        </authorList>
    </citation>
    <scope>NUCLEOTIDE SEQUENCE [LARGE SCALE GENOMIC DNA]</scope>
    <source>
        <strain evidence="6">DY20341</strain>
    </source>
</reference>
<evidence type="ECO:0000259" key="3">
    <source>
        <dbReference type="PROSITE" id="PS50054"/>
    </source>
</evidence>
<proteinExistence type="predicted"/>
<keyword evidence="2" id="KW-0904">Protein phosphatase</keyword>